<proteinExistence type="inferred from homology"/>
<evidence type="ECO:0000256" key="5">
    <source>
        <dbReference type="ARBA" id="ARBA00023136"/>
    </source>
</evidence>
<evidence type="ECO:0000256" key="7">
    <source>
        <dbReference type="RuleBase" id="RU079119"/>
    </source>
</evidence>
<keyword evidence="4 7" id="KW-1133">Transmembrane helix</keyword>
<comment type="caution">
    <text evidence="9">The sequence shown here is derived from an EMBL/GenBank/DDBJ whole genome shotgun (WGS) entry which is preliminary data.</text>
</comment>
<keyword evidence="10" id="KW-1185">Reference proteome</keyword>
<keyword evidence="2 7" id="KW-0808">Transferase</keyword>
<feature type="transmembrane region" description="Helical" evidence="7">
    <location>
        <begin position="41"/>
        <end position="69"/>
    </location>
</feature>
<evidence type="ECO:0000256" key="2">
    <source>
        <dbReference type="ARBA" id="ARBA00022679"/>
    </source>
</evidence>
<sequence>MTFKCHYYLPPFVVILIQTLAFYAYIIGFCVYILNDVLISCLYILIFNSLFIMFTWSFLSAACTSVALVPTEYVLTDEELYRYERENEVNKDLLLQNILIRRNLVAYERTCNGYIRYCKVCNQIKPDRAHHCSTCGLCVLKMDHHCGWINNCVGFTNQKNFVLMLFYSTGFCIYFIGTTMDCFLLYLNTQDRKYIPVVLGFLTATFLGMITSIFGLFHFSLLFRNKTTLERLQAKTFTGTGEHPNYDLGCLRNFTEVFGTNCILWPCPIFSGKGDGVMFPVVEA</sequence>
<feature type="transmembrane region" description="Helical" evidence="7">
    <location>
        <begin position="12"/>
        <end position="34"/>
    </location>
</feature>
<keyword evidence="3 7" id="KW-0812">Transmembrane</keyword>
<accession>A0ABQ9J0C1</accession>
<comment type="catalytic activity">
    <reaction evidence="7">
        <text>L-cysteinyl-[protein] + hexadecanoyl-CoA = S-hexadecanoyl-L-cysteinyl-[protein] + CoA</text>
        <dbReference type="Rhea" id="RHEA:36683"/>
        <dbReference type="Rhea" id="RHEA-COMP:10131"/>
        <dbReference type="Rhea" id="RHEA-COMP:11032"/>
        <dbReference type="ChEBI" id="CHEBI:29950"/>
        <dbReference type="ChEBI" id="CHEBI:57287"/>
        <dbReference type="ChEBI" id="CHEBI:57379"/>
        <dbReference type="ChEBI" id="CHEBI:74151"/>
        <dbReference type="EC" id="2.3.1.225"/>
    </reaction>
</comment>
<comment type="domain">
    <text evidence="7">The DHHC domain is required for palmitoyltransferase activity.</text>
</comment>
<protein>
    <recommendedName>
        <fullName evidence="7">Palmitoyltransferase</fullName>
        <ecNumber evidence="7">2.3.1.225</ecNumber>
    </recommendedName>
</protein>
<reference evidence="9" key="1">
    <citation type="journal article" date="2023" name="Insect Mol. Biol.">
        <title>Genome sequencing provides insights into the evolution of gene families encoding plant cell wall-degrading enzymes in longhorned beetles.</title>
        <authorList>
            <person name="Shin N.R."/>
            <person name="Okamura Y."/>
            <person name="Kirsch R."/>
            <person name="Pauchet Y."/>
        </authorList>
    </citation>
    <scope>NUCLEOTIDE SEQUENCE</scope>
    <source>
        <strain evidence="9">MMC_N1</strain>
    </source>
</reference>
<keyword evidence="5 7" id="KW-0472">Membrane</keyword>
<comment type="similarity">
    <text evidence="7">Belongs to the DHHC palmitoyltransferase family.</text>
</comment>
<comment type="subcellular location">
    <subcellularLocation>
        <location evidence="1">Membrane</location>
        <topology evidence="1">Multi-pass membrane protein</topology>
    </subcellularLocation>
</comment>
<evidence type="ECO:0000259" key="8">
    <source>
        <dbReference type="Pfam" id="PF01529"/>
    </source>
</evidence>
<dbReference type="EMBL" id="JAPWTJ010001655">
    <property type="protein sequence ID" value="KAJ8970232.1"/>
    <property type="molecule type" value="Genomic_DNA"/>
</dbReference>
<feature type="transmembrane region" description="Helical" evidence="7">
    <location>
        <begin position="164"/>
        <end position="187"/>
    </location>
</feature>
<dbReference type="Proteomes" id="UP001162164">
    <property type="component" value="Unassembled WGS sequence"/>
</dbReference>
<keyword evidence="6 7" id="KW-0012">Acyltransferase</keyword>
<feature type="transmembrane region" description="Helical" evidence="7">
    <location>
        <begin position="194"/>
        <end position="223"/>
    </location>
</feature>
<dbReference type="PANTHER" id="PTHR12246">
    <property type="entry name" value="PALMITOYLTRANSFERASE ZDHHC16"/>
    <property type="match status" value="1"/>
</dbReference>
<organism evidence="9 10">
    <name type="scientific">Molorchus minor</name>
    <dbReference type="NCBI Taxonomy" id="1323400"/>
    <lineage>
        <taxon>Eukaryota</taxon>
        <taxon>Metazoa</taxon>
        <taxon>Ecdysozoa</taxon>
        <taxon>Arthropoda</taxon>
        <taxon>Hexapoda</taxon>
        <taxon>Insecta</taxon>
        <taxon>Pterygota</taxon>
        <taxon>Neoptera</taxon>
        <taxon>Endopterygota</taxon>
        <taxon>Coleoptera</taxon>
        <taxon>Polyphaga</taxon>
        <taxon>Cucujiformia</taxon>
        <taxon>Chrysomeloidea</taxon>
        <taxon>Cerambycidae</taxon>
        <taxon>Lamiinae</taxon>
        <taxon>Monochamini</taxon>
        <taxon>Molorchus</taxon>
    </lineage>
</organism>
<evidence type="ECO:0000256" key="6">
    <source>
        <dbReference type="ARBA" id="ARBA00023315"/>
    </source>
</evidence>
<dbReference type="Pfam" id="PF01529">
    <property type="entry name" value="DHHC"/>
    <property type="match status" value="1"/>
</dbReference>
<evidence type="ECO:0000256" key="3">
    <source>
        <dbReference type="ARBA" id="ARBA00022692"/>
    </source>
</evidence>
<evidence type="ECO:0000256" key="1">
    <source>
        <dbReference type="ARBA" id="ARBA00004141"/>
    </source>
</evidence>
<dbReference type="InterPro" id="IPR001594">
    <property type="entry name" value="Palmitoyltrfase_DHHC"/>
</dbReference>
<evidence type="ECO:0000313" key="10">
    <source>
        <dbReference type="Proteomes" id="UP001162164"/>
    </source>
</evidence>
<gene>
    <name evidence="9" type="ORF">NQ317_015672</name>
</gene>
<evidence type="ECO:0000313" key="9">
    <source>
        <dbReference type="EMBL" id="KAJ8970232.1"/>
    </source>
</evidence>
<feature type="domain" description="Palmitoyltransferase DHHC" evidence="8">
    <location>
        <begin position="115"/>
        <end position="234"/>
    </location>
</feature>
<evidence type="ECO:0000256" key="4">
    <source>
        <dbReference type="ARBA" id="ARBA00022989"/>
    </source>
</evidence>
<name>A0ABQ9J0C1_9CUCU</name>
<dbReference type="PROSITE" id="PS50216">
    <property type="entry name" value="DHHC"/>
    <property type="match status" value="1"/>
</dbReference>
<dbReference type="EC" id="2.3.1.225" evidence="7"/>
<dbReference type="InterPro" id="IPR039859">
    <property type="entry name" value="PFA4/ZDH16/20/ERF2-like"/>
</dbReference>